<dbReference type="Gene3D" id="3.40.390.10">
    <property type="entry name" value="Collagenase (Catalytic Domain)"/>
    <property type="match status" value="1"/>
</dbReference>
<gene>
    <name evidence="1" type="ORF">TRIADDRAFT_32316</name>
</gene>
<dbReference type="AlphaFoldDB" id="B3SAW1"/>
<dbReference type="InParanoid" id="B3SAW1"/>
<dbReference type="RefSeq" id="XP_002117332.1">
    <property type="nucleotide sequence ID" value="XM_002117296.1"/>
</dbReference>
<evidence type="ECO:0000313" key="2">
    <source>
        <dbReference type="Proteomes" id="UP000009022"/>
    </source>
</evidence>
<dbReference type="PANTHER" id="PTHR11905">
    <property type="entry name" value="ADAM A DISINTEGRIN AND METALLOPROTEASE DOMAIN"/>
    <property type="match status" value="1"/>
</dbReference>
<dbReference type="PANTHER" id="PTHR11905:SF159">
    <property type="entry name" value="ADAM METALLOPROTEASE"/>
    <property type="match status" value="1"/>
</dbReference>
<dbReference type="InterPro" id="IPR024079">
    <property type="entry name" value="MetalloPept_cat_dom_sf"/>
</dbReference>
<dbReference type="GeneID" id="6758598"/>
<evidence type="ECO:0000313" key="1">
    <source>
        <dbReference type="EMBL" id="EDV20171.1"/>
    </source>
</evidence>
<dbReference type="EMBL" id="DS985262">
    <property type="protein sequence ID" value="EDV20171.1"/>
    <property type="molecule type" value="Genomic_DNA"/>
</dbReference>
<proteinExistence type="predicted"/>
<dbReference type="Proteomes" id="UP000009022">
    <property type="component" value="Unassembled WGS sequence"/>
</dbReference>
<protein>
    <submittedName>
        <fullName evidence="1">Uncharacterized protein</fullName>
    </submittedName>
</protein>
<name>B3SAW1_TRIAD</name>
<dbReference type="HOGENOM" id="CLU_2856425_0_0_1"/>
<feature type="non-terminal residue" evidence="1">
    <location>
        <position position="65"/>
    </location>
</feature>
<dbReference type="GO" id="GO:0008237">
    <property type="term" value="F:metallopeptidase activity"/>
    <property type="evidence" value="ECO:0007669"/>
    <property type="project" value="InterPro"/>
</dbReference>
<dbReference type="SUPFAM" id="SSF55486">
    <property type="entry name" value="Metalloproteases ('zincins'), catalytic domain"/>
    <property type="match status" value="1"/>
</dbReference>
<sequence>MSSQINGPPALSFSPCSVKDLKKAFQEGVGQCLTNKPSIPKPKPVCGNGIVEKDEQCECASKMKC</sequence>
<dbReference type="OrthoDB" id="5951731at2759"/>
<keyword evidence="2" id="KW-1185">Reference proteome</keyword>
<reference evidence="1 2" key="1">
    <citation type="journal article" date="2008" name="Nature">
        <title>The Trichoplax genome and the nature of placozoans.</title>
        <authorList>
            <person name="Srivastava M."/>
            <person name="Begovic E."/>
            <person name="Chapman J."/>
            <person name="Putnam N.H."/>
            <person name="Hellsten U."/>
            <person name="Kawashima T."/>
            <person name="Kuo A."/>
            <person name="Mitros T."/>
            <person name="Salamov A."/>
            <person name="Carpenter M.L."/>
            <person name="Signorovitch A.Y."/>
            <person name="Moreno M.A."/>
            <person name="Kamm K."/>
            <person name="Grimwood J."/>
            <person name="Schmutz J."/>
            <person name="Shapiro H."/>
            <person name="Grigoriev I.V."/>
            <person name="Buss L.W."/>
            <person name="Schierwater B."/>
            <person name="Dellaporta S.L."/>
            <person name="Rokhsar D.S."/>
        </authorList>
    </citation>
    <scope>NUCLEOTIDE SEQUENCE [LARGE SCALE GENOMIC DNA]</scope>
    <source>
        <strain evidence="1 2">Grell-BS-1999</strain>
    </source>
</reference>
<organism evidence="1 2">
    <name type="scientific">Trichoplax adhaerens</name>
    <name type="common">Trichoplax reptans</name>
    <dbReference type="NCBI Taxonomy" id="10228"/>
    <lineage>
        <taxon>Eukaryota</taxon>
        <taxon>Metazoa</taxon>
        <taxon>Placozoa</taxon>
        <taxon>Uniplacotomia</taxon>
        <taxon>Trichoplacea</taxon>
        <taxon>Trichoplacidae</taxon>
        <taxon>Trichoplax</taxon>
    </lineage>
</organism>
<dbReference type="CTD" id="6758598"/>
<accession>B3SAW1</accession>
<dbReference type="KEGG" id="tad:TRIADDRAFT_32316"/>